<accession>A0ABY4YEU1</accession>
<dbReference type="InterPro" id="IPR003661">
    <property type="entry name" value="HisK_dim/P_dom"/>
</dbReference>
<proteinExistence type="predicted"/>
<dbReference type="InterPro" id="IPR003594">
    <property type="entry name" value="HATPase_dom"/>
</dbReference>
<dbReference type="InterPro" id="IPR050428">
    <property type="entry name" value="TCS_sensor_his_kinase"/>
</dbReference>
<feature type="domain" description="Histidine kinase" evidence="14">
    <location>
        <begin position="289"/>
        <end position="506"/>
    </location>
</feature>
<dbReference type="Proteomes" id="UP001056535">
    <property type="component" value="Chromosome"/>
</dbReference>
<dbReference type="SMART" id="SM00388">
    <property type="entry name" value="HisKA"/>
    <property type="match status" value="1"/>
</dbReference>
<comment type="subcellular location">
    <subcellularLocation>
        <location evidence="2">Cell membrane</location>
    </subcellularLocation>
</comment>
<keyword evidence="10 13" id="KW-0472">Membrane</keyword>
<dbReference type="SUPFAM" id="SSF47384">
    <property type="entry name" value="Homodimeric domain of signal transducing histidine kinase"/>
    <property type="match status" value="1"/>
</dbReference>
<dbReference type="InterPro" id="IPR004358">
    <property type="entry name" value="Sig_transdc_His_kin-like_C"/>
</dbReference>
<dbReference type="SMART" id="SM00387">
    <property type="entry name" value="HATPase_c"/>
    <property type="match status" value="1"/>
</dbReference>
<dbReference type="Pfam" id="PF02518">
    <property type="entry name" value="HATPase_c"/>
    <property type="match status" value="1"/>
</dbReference>
<dbReference type="InterPro" id="IPR036890">
    <property type="entry name" value="HATPase_C_sf"/>
</dbReference>
<dbReference type="SUPFAM" id="SSF158472">
    <property type="entry name" value="HAMP domain-like"/>
    <property type="match status" value="1"/>
</dbReference>
<feature type="domain" description="HAMP" evidence="15">
    <location>
        <begin position="222"/>
        <end position="274"/>
    </location>
</feature>
<evidence type="ECO:0000256" key="11">
    <source>
        <dbReference type="ARBA" id="ARBA00035305"/>
    </source>
</evidence>
<evidence type="ECO:0000313" key="17">
    <source>
        <dbReference type="Proteomes" id="UP001056535"/>
    </source>
</evidence>
<dbReference type="SUPFAM" id="SSF55874">
    <property type="entry name" value="ATPase domain of HSP90 chaperone/DNA topoisomerase II/histidine kinase"/>
    <property type="match status" value="1"/>
</dbReference>
<sequence>MSVPALGARGVRRWWRSSLRVRVIVTTMLLGSIVTAIIGSILFAQVAEGLVRQAVTAATNDAAQEVRSAQELFDAANRSDDTSLNALADGIMGEIAPADQSLRPTLLTRSLGNDHDARITTLGSDGVDLDDIPVALAEALEDDPSNQQVMVTDVVLGAAGTAVASVVVGARVDISRAGPHNLYLIYPMIREQGTIDLIRQWFAVGGLALLGLTGAVAWVATSMVARPVGQAARVSQQMARGHLGERLSVRGSDELDQLAMSFNTMADSIQSQIRQLETLSILQQRFVSDVSHELRTPLTTIRMAGEVLHASRDDFTAPVGRAAELLYEELDRFEELLTELLEISRYDSGAADLEIDEIDLRGVIRQVVGSLTELSRHMGSEVKLALPDRPVLVEVDQRRVSRIMRNVVANALDHGEGKPIQICLAEREEAVAVTVRDHGVGLTRDQADMVFDRFWRGDPARNRTTGGTGLGLAISLEDAHLHGGHLQVAGRPGEGAVFRLTLPRRQDTPLTTQPGPVPFDPAQDTRMPEVAVGARPERTP</sequence>
<evidence type="ECO:0000256" key="9">
    <source>
        <dbReference type="ARBA" id="ARBA00023012"/>
    </source>
</evidence>
<dbReference type="CDD" id="cd00082">
    <property type="entry name" value="HisKA"/>
    <property type="match status" value="1"/>
</dbReference>
<dbReference type="EC" id="2.7.13.3" evidence="3"/>
<dbReference type="PANTHER" id="PTHR45436:SF5">
    <property type="entry name" value="SENSOR HISTIDINE KINASE TRCS"/>
    <property type="match status" value="1"/>
</dbReference>
<evidence type="ECO:0000313" key="16">
    <source>
        <dbReference type="EMBL" id="USQ75286.1"/>
    </source>
</evidence>
<dbReference type="SMART" id="SM00304">
    <property type="entry name" value="HAMP"/>
    <property type="match status" value="1"/>
</dbReference>
<dbReference type="Pfam" id="PF00672">
    <property type="entry name" value="HAMP"/>
    <property type="match status" value="1"/>
</dbReference>
<dbReference type="InterPro" id="IPR003660">
    <property type="entry name" value="HAMP_dom"/>
</dbReference>
<name>A0ABY4YEU1_9MICO</name>
<evidence type="ECO:0000256" key="13">
    <source>
        <dbReference type="SAM" id="Phobius"/>
    </source>
</evidence>
<keyword evidence="7 16" id="KW-0418">Kinase</keyword>
<dbReference type="NCBIfam" id="NF040691">
    <property type="entry name" value="MtrAB_MtrB"/>
    <property type="match status" value="1"/>
</dbReference>
<evidence type="ECO:0000256" key="12">
    <source>
        <dbReference type="SAM" id="MobiDB-lite"/>
    </source>
</evidence>
<reference evidence="16" key="1">
    <citation type="submission" date="2022-06" db="EMBL/GenBank/DDBJ databases">
        <title>Ornithinimicrobium JY.X270.</title>
        <authorList>
            <person name="Huang Y."/>
        </authorList>
    </citation>
    <scope>NUCLEOTIDE SEQUENCE</scope>
    <source>
        <strain evidence="16">JY.X270</strain>
    </source>
</reference>
<dbReference type="CDD" id="cd00075">
    <property type="entry name" value="HATPase"/>
    <property type="match status" value="1"/>
</dbReference>
<dbReference type="PROSITE" id="PS50109">
    <property type="entry name" value="HIS_KIN"/>
    <property type="match status" value="1"/>
</dbReference>
<dbReference type="Pfam" id="PF00512">
    <property type="entry name" value="HisKA"/>
    <property type="match status" value="1"/>
</dbReference>
<evidence type="ECO:0000256" key="4">
    <source>
        <dbReference type="ARBA" id="ARBA00022553"/>
    </source>
</evidence>
<organism evidence="16 17">
    <name type="scientific">Ornithinimicrobium cryptoxanthini</name>
    <dbReference type="NCBI Taxonomy" id="2934161"/>
    <lineage>
        <taxon>Bacteria</taxon>
        <taxon>Bacillati</taxon>
        <taxon>Actinomycetota</taxon>
        <taxon>Actinomycetes</taxon>
        <taxon>Micrococcales</taxon>
        <taxon>Ornithinimicrobiaceae</taxon>
        <taxon>Ornithinimicrobium</taxon>
    </lineage>
</organism>
<keyword evidence="6 13" id="KW-0812">Transmembrane</keyword>
<dbReference type="InterPro" id="IPR047669">
    <property type="entry name" value="MtrAB_MtrB"/>
</dbReference>
<dbReference type="RefSeq" id="WP_252619560.1">
    <property type="nucleotide sequence ID" value="NZ_CP099490.1"/>
</dbReference>
<keyword evidence="5" id="KW-0808">Transferase</keyword>
<evidence type="ECO:0000256" key="5">
    <source>
        <dbReference type="ARBA" id="ARBA00022679"/>
    </source>
</evidence>
<dbReference type="Gene3D" id="6.10.340.10">
    <property type="match status" value="1"/>
</dbReference>
<evidence type="ECO:0000256" key="1">
    <source>
        <dbReference type="ARBA" id="ARBA00000085"/>
    </source>
</evidence>
<gene>
    <name evidence="16" type="primary">mtrB</name>
    <name evidence="16" type="ORF">NF557_11705</name>
</gene>
<keyword evidence="9" id="KW-0902">Two-component regulatory system</keyword>
<dbReference type="InterPro" id="IPR005467">
    <property type="entry name" value="His_kinase_dom"/>
</dbReference>
<dbReference type="EMBL" id="CP099490">
    <property type="protein sequence ID" value="USQ75286.1"/>
    <property type="molecule type" value="Genomic_DNA"/>
</dbReference>
<feature type="transmembrane region" description="Helical" evidence="13">
    <location>
        <begin position="21"/>
        <end position="43"/>
    </location>
</feature>
<evidence type="ECO:0000256" key="8">
    <source>
        <dbReference type="ARBA" id="ARBA00022989"/>
    </source>
</evidence>
<dbReference type="GO" id="GO:0016301">
    <property type="term" value="F:kinase activity"/>
    <property type="evidence" value="ECO:0007669"/>
    <property type="project" value="UniProtKB-KW"/>
</dbReference>
<dbReference type="Gene3D" id="3.30.565.10">
    <property type="entry name" value="Histidine kinase-like ATPase, C-terminal domain"/>
    <property type="match status" value="1"/>
</dbReference>
<evidence type="ECO:0000256" key="2">
    <source>
        <dbReference type="ARBA" id="ARBA00004236"/>
    </source>
</evidence>
<evidence type="ECO:0000259" key="15">
    <source>
        <dbReference type="PROSITE" id="PS50885"/>
    </source>
</evidence>
<keyword evidence="17" id="KW-1185">Reference proteome</keyword>
<evidence type="ECO:0000256" key="3">
    <source>
        <dbReference type="ARBA" id="ARBA00012438"/>
    </source>
</evidence>
<keyword evidence="8 13" id="KW-1133">Transmembrane helix</keyword>
<feature type="region of interest" description="Disordered" evidence="12">
    <location>
        <begin position="504"/>
        <end position="540"/>
    </location>
</feature>
<evidence type="ECO:0000259" key="14">
    <source>
        <dbReference type="PROSITE" id="PS50109"/>
    </source>
</evidence>
<dbReference type="CDD" id="cd06225">
    <property type="entry name" value="HAMP"/>
    <property type="match status" value="1"/>
</dbReference>
<dbReference type="InterPro" id="IPR036097">
    <property type="entry name" value="HisK_dim/P_sf"/>
</dbReference>
<dbReference type="PANTHER" id="PTHR45436">
    <property type="entry name" value="SENSOR HISTIDINE KINASE YKOH"/>
    <property type="match status" value="1"/>
</dbReference>
<dbReference type="PRINTS" id="PR00344">
    <property type="entry name" value="BCTRLSENSOR"/>
</dbReference>
<keyword evidence="4" id="KW-0597">Phosphoprotein</keyword>
<dbReference type="PROSITE" id="PS50885">
    <property type="entry name" value="HAMP"/>
    <property type="match status" value="1"/>
</dbReference>
<evidence type="ECO:0000256" key="7">
    <source>
        <dbReference type="ARBA" id="ARBA00022777"/>
    </source>
</evidence>
<comment type="catalytic activity">
    <reaction evidence="1">
        <text>ATP + protein L-histidine = ADP + protein N-phospho-L-histidine.</text>
        <dbReference type="EC" id="2.7.13.3"/>
    </reaction>
</comment>
<protein>
    <recommendedName>
        <fullName evidence="11">Sensor histidine kinase MtrB</fullName>
        <ecNumber evidence="3">2.7.13.3</ecNumber>
    </recommendedName>
</protein>
<evidence type="ECO:0000256" key="10">
    <source>
        <dbReference type="ARBA" id="ARBA00023136"/>
    </source>
</evidence>
<evidence type="ECO:0000256" key="6">
    <source>
        <dbReference type="ARBA" id="ARBA00022692"/>
    </source>
</evidence>
<dbReference type="Gene3D" id="1.10.287.130">
    <property type="match status" value="1"/>
</dbReference>